<feature type="binding site" evidence="7">
    <location>
        <position position="712"/>
    </location>
    <ligand>
        <name>Ca(2+)</name>
        <dbReference type="ChEBI" id="CHEBI:29108"/>
    </ligand>
</feature>
<dbReference type="AlphaFoldDB" id="A0A8S2E139"/>
<comment type="cofactor">
    <cofactor evidence="7">
        <name>Ca(2+)</name>
        <dbReference type="ChEBI" id="CHEBI:29108"/>
    </cofactor>
    <text evidence="7">Binds 1 Ca(2+) ion per subunit.</text>
</comment>
<dbReference type="CDD" id="cd11377">
    <property type="entry name" value="Pro-peptidase_S53"/>
    <property type="match status" value="1"/>
</dbReference>
<keyword evidence="8" id="KW-0732">Signal</keyword>
<protein>
    <recommendedName>
        <fullName evidence="9">Peptidase S53 domain-containing protein</fullName>
    </recommendedName>
</protein>
<keyword evidence="6" id="KW-0865">Zymogen</keyword>
<keyword evidence="4 7" id="KW-0720">Serine protease</keyword>
<keyword evidence="2 7" id="KW-0479">Metal-binding</keyword>
<evidence type="ECO:0000256" key="3">
    <source>
        <dbReference type="ARBA" id="ARBA00022801"/>
    </source>
</evidence>
<dbReference type="GO" id="GO:0006508">
    <property type="term" value="P:proteolysis"/>
    <property type="evidence" value="ECO:0007669"/>
    <property type="project" value="UniProtKB-KW"/>
</dbReference>
<feature type="domain" description="Peptidase S53" evidence="9">
    <location>
        <begin position="342"/>
        <end position="732"/>
    </location>
</feature>
<dbReference type="CDD" id="cd04056">
    <property type="entry name" value="Peptidases_S53"/>
    <property type="match status" value="1"/>
</dbReference>
<feature type="signal peptide" evidence="8">
    <location>
        <begin position="1"/>
        <end position="22"/>
    </location>
</feature>
<dbReference type="InterPro" id="IPR023828">
    <property type="entry name" value="Peptidase_S8_Ser-AS"/>
</dbReference>
<dbReference type="PROSITE" id="PS00138">
    <property type="entry name" value="SUBTILASE_SER"/>
    <property type="match status" value="1"/>
</dbReference>
<comment type="caution">
    <text evidence="10">The sequence shown here is derived from an EMBL/GenBank/DDBJ whole genome shotgun (WGS) entry which is preliminary data.</text>
</comment>
<gene>
    <name evidence="10" type="ORF">OVA965_LOCUS19508</name>
    <name evidence="11" type="ORF">TMI583_LOCUS19566</name>
</gene>
<dbReference type="InterPro" id="IPR030400">
    <property type="entry name" value="Sedolisin_dom"/>
</dbReference>
<feature type="active site" description="Charge relay system" evidence="7">
    <location>
        <position position="414"/>
    </location>
</feature>
<evidence type="ECO:0000256" key="6">
    <source>
        <dbReference type="ARBA" id="ARBA00023145"/>
    </source>
</evidence>
<evidence type="ECO:0000256" key="4">
    <source>
        <dbReference type="ARBA" id="ARBA00022825"/>
    </source>
</evidence>
<evidence type="ECO:0000313" key="10">
    <source>
        <dbReference type="EMBL" id="CAF1105603.1"/>
    </source>
</evidence>
<evidence type="ECO:0000256" key="7">
    <source>
        <dbReference type="PROSITE-ProRule" id="PRU01032"/>
    </source>
</evidence>
<accession>A0A8S2E139</accession>
<feature type="chain" id="PRO_5035646709" description="Peptidase S53 domain-containing protein" evidence="8">
    <location>
        <begin position="23"/>
        <end position="760"/>
    </location>
</feature>
<dbReference type="SUPFAM" id="SSF54897">
    <property type="entry name" value="Protease propeptides/inhibitors"/>
    <property type="match status" value="1"/>
</dbReference>
<dbReference type="PANTHER" id="PTHR14218:SF15">
    <property type="entry name" value="TRIPEPTIDYL-PEPTIDASE 1"/>
    <property type="match status" value="1"/>
</dbReference>
<dbReference type="PROSITE" id="PS51695">
    <property type="entry name" value="SEDOLISIN"/>
    <property type="match status" value="1"/>
</dbReference>
<keyword evidence="3 7" id="KW-0378">Hydrolase</keyword>
<dbReference type="InterPro" id="IPR050819">
    <property type="entry name" value="Tripeptidyl-peptidase_I"/>
</dbReference>
<dbReference type="EMBL" id="CAJOBA010011034">
    <property type="protein sequence ID" value="CAF3868890.1"/>
    <property type="molecule type" value="Genomic_DNA"/>
</dbReference>
<name>A0A8S2E139_9BILA</name>
<feature type="active site" description="Charge relay system" evidence="7">
    <location>
        <position position="418"/>
    </location>
</feature>
<dbReference type="GO" id="GO:0004252">
    <property type="term" value="F:serine-type endopeptidase activity"/>
    <property type="evidence" value="ECO:0007669"/>
    <property type="project" value="UniProtKB-UniRule"/>
</dbReference>
<dbReference type="Proteomes" id="UP000682733">
    <property type="component" value="Unassembled WGS sequence"/>
</dbReference>
<dbReference type="InterPro" id="IPR015366">
    <property type="entry name" value="S53_propep"/>
</dbReference>
<keyword evidence="5 7" id="KW-0106">Calcium</keyword>
<dbReference type="EMBL" id="CAJNOK010010073">
    <property type="protein sequence ID" value="CAF1105603.1"/>
    <property type="molecule type" value="Genomic_DNA"/>
</dbReference>
<dbReference type="Gene3D" id="3.40.50.200">
    <property type="entry name" value="Peptidase S8/S53 domain"/>
    <property type="match status" value="1"/>
</dbReference>
<keyword evidence="1 7" id="KW-0645">Protease</keyword>
<evidence type="ECO:0000256" key="2">
    <source>
        <dbReference type="ARBA" id="ARBA00022723"/>
    </source>
</evidence>
<dbReference type="SUPFAM" id="SSF52743">
    <property type="entry name" value="Subtilisin-like"/>
    <property type="match status" value="1"/>
</dbReference>
<feature type="binding site" evidence="7">
    <location>
        <position position="687"/>
    </location>
    <ligand>
        <name>Ca(2+)</name>
        <dbReference type="ChEBI" id="CHEBI:29108"/>
    </ligand>
</feature>
<feature type="binding site" evidence="7">
    <location>
        <position position="710"/>
    </location>
    <ligand>
        <name>Ca(2+)</name>
        <dbReference type="ChEBI" id="CHEBI:29108"/>
    </ligand>
</feature>
<evidence type="ECO:0000313" key="12">
    <source>
        <dbReference type="Proteomes" id="UP000677228"/>
    </source>
</evidence>
<proteinExistence type="predicted"/>
<dbReference type="GO" id="GO:0008240">
    <property type="term" value="F:tripeptidyl-peptidase activity"/>
    <property type="evidence" value="ECO:0007669"/>
    <property type="project" value="TreeGrafter"/>
</dbReference>
<dbReference type="InterPro" id="IPR036852">
    <property type="entry name" value="Peptidase_S8/S53_dom_sf"/>
</dbReference>
<feature type="active site" description="Charge relay system" evidence="7">
    <location>
        <position position="642"/>
    </location>
</feature>
<evidence type="ECO:0000256" key="8">
    <source>
        <dbReference type="SAM" id="SignalP"/>
    </source>
</evidence>
<dbReference type="GO" id="GO:0046872">
    <property type="term" value="F:metal ion binding"/>
    <property type="evidence" value="ECO:0007669"/>
    <property type="project" value="UniProtKB-UniRule"/>
</dbReference>
<evidence type="ECO:0000259" key="9">
    <source>
        <dbReference type="PROSITE" id="PS51695"/>
    </source>
</evidence>
<feature type="binding site" evidence="7">
    <location>
        <position position="688"/>
    </location>
    <ligand>
        <name>Ca(2+)</name>
        <dbReference type="ChEBI" id="CHEBI:29108"/>
    </ligand>
</feature>
<dbReference type="Proteomes" id="UP000677228">
    <property type="component" value="Unassembled WGS sequence"/>
</dbReference>
<evidence type="ECO:0000313" key="11">
    <source>
        <dbReference type="EMBL" id="CAF3868890.1"/>
    </source>
</evidence>
<reference evidence="10" key="1">
    <citation type="submission" date="2021-02" db="EMBL/GenBank/DDBJ databases">
        <authorList>
            <person name="Nowell W R."/>
        </authorList>
    </citation>
    <scope>NUCLEOTIDE SEQUENCE</scope>
</reference>
<dbReference type="PANTHER" id="PTHR14218">
    <property type="entry name" value="PROTEASE S8 TRIPEPTIDYL PEPTIDASE I CLN2"/>
    <property type="match status" value="1"/>
</dbReference>
<evidence type="ECO:0000256" key="1">
    <source>
        <dbReference type="ARBA" id="ARBA00022670"/>
    </source>
</evidence>
<evidence type="ECO:0000256" key="5">
    <source>
        <dbReference type="ARBA" id="ARBA00022837"/>
    </source>
</evidence>
<organism evidence="10 12">
    <name type="scientific">Didymodactylos carnosus</name>
    <dbReference type="NCBI Taxonomy" id="1234261"/>
    <lineage>
        <taxon>Eukaryota</taxon>
        <taxon>Metazoa</taxon>
        <taxon>Spiralia</taxon>
        <taxon>Gnathifera</taxon>
        <taxon>Rotifera</taxon>
        <taxon>Eurotatoria</taxon>
        <taxon>Bdelloidea</taxon>
        <taxon>Philodinida</taxon>
        <taxon>Philodinidae</taxon>
        <taxon>Didymodactylos</taxon>
    </lineage>
</organism>
<dbReference type="Pfam" id="PF09286">
    <property type="entry name" value="Pro-kuma_activ"/>
    <property type="match status" value="1"/>
</dbReference>
<dbReference type="SMART" id="SM00944">
    <property type="entry name" value="Pro-kuma_activ"/>
    <property type="match status" value="1"/>
</dbReference>
<sequence>MIYISLIFVWSCIVLHIHLSWELNDNGKRATVIKVPSEHWKLVDLKAHEKHKVRLILVIKNDDEQVENLKRQFDYVSDPLHPKYGQHMTYDEIHQQVLNKTIENGQIVENWLKKEQNGDELRITSTAYKEFLVVETPVHVVNRLFETTLSTYQHQTKGQITLKAKQFQLPKIIDDKIDHIVGLSQFPLVRDRRPRSILQQQLAKKRQSNAPRLFFLDNDGTHFLFVVQLICFNSRNASNAVCDHFQSFQILLQNLLTLTKPLIRTVTRTEANCAVCRKATGSISASCDTYDLNDDSVLCGFFVDAVGGFFQPYNVSLRSEFIIGGKQMFSDYTIQPFEQIPDTTPNLLVHLYNVNTSNSKERDPRNRQAILGFNSYYNRASFKFFAKHRGKNYNVRIGKVYGTDFSNKSLDETETSLDIEYIAAMGSGILTDYFSPPSTSENGYIEFFAQLAQLEKNKTNIVPLVYSISYGGNTRGFKIKLLHNIDVNFMKMGLSGKTVFVSSGDDGVSSDDSVCRQEFQPDYPASSSYVTSVGGTQLVPSKTNCRYISEAPNRCLEEIVAYTNLLTRCVITSGGGFSVYDSAPSYQKKAVQSYLSSAGKRLPPSKFFNRSNRAYPDISLLAHNYAIVVAGNVDKDGIDGTSASSPAVAGLFSTINDQRLKLGMKPLGFLNPLLYKLAENQPNAFYDIITGENNCNKKTCCSYGFKAQKGYDPVTGLGTINHGLFMKLLTQKGILDTQHANIYATITRVSERETDETKFL</sequence>